<dbReference type="PROSITE" id="PS51349">
    <property type="entry name" value="FMN_HYDROXY_ACID_DH_2"/>
    <property type="match status" value="1"/>
</dbReference>
<feature type="binding site" evidence="7">
    <location>
        <position position="159"/>
    </location>
    <ligand>
        <name>glyoxylate</name>
        <dbReference type="ChEBI" id="CHEBI:36655"/>
    </ligand>
</feature>
<organism evidence="9 10">
    <name type="scientific">Agrococcus casei LMG 22410</name>
    <dbReference type="NCBI Taxonomy" id="1255656"/>
    <lineage>
        <taxon>Bacteria</taxon>
        <taxon>Bacillati</taxon>
        <taxon>Actinomycetota</taxon>
        <taxon>Actinomycetes</taxon>
        <taxon>Micrococcales</taxon>
        <taxon>Microbacteriaceae</taxon>
        <taxon>Agrococcus</taxon>
    </lineage>
</organism>
<dbReference type="GO" id="GO:0010181">
    <property type="term" value="F:FMN binding"/>
    <property type="evidence" value="ECO:0007669"/>
    <property type="project" value="InterPro"/>
</dbReference>
<evidence type="ECO:0000256" key="7">
    <source>
        <dbReference type="PIRSR" id="PIRSR000138-2"/>
    </source>
</evidence>
<feature type="binding site" evidence="7">
    <location>
        <position position="135"/>
    </location>
    <ligand>
        <name>FMN</name>
        <dbReference type="ChEBI" id="CHEBI:58210"/>
    </ligand>
</feature>
<dbReference type="Pfam" id="PF01070">
    <property type="entry name" value="FMN_dh"/>
    <property type="match status" value="1"/>
</dbReference>
<feature type="binding site" evidence="7">
    <location>
        <begin position="353"/>
        <end position="354"/>
    </location>
    <ligand>
        <name>FMN</name>
        <dbReference type="ChEBI" id="CHEBI:58210"/>
    </ligand>
</feature>
<dbReference type="AlphaFoldDB" id="A0A1R4F296"/>
<evidence type="ECO:0000256" key="5">
    <source>
        <dbReference type="ARBA" id="ARBA00024042"/>
    </source>
</evidence>
<dbReference type="GeneID" id="303172007"/>
<dbReference type="RefSeq" id="WP_086990828.1">
    <property type="nucleotide sequence ID" value="NZ_FUHU01000010.1"/>
</dbReference>
<dbReference type="PIRSF" id="PIRSF000138">
    <property type="entry name" value="Al-hdrx_acd_dh"/>
    <property type="match status" value="1"/>
</dbReference>
<feature type="binding site" evidence="7">
    <location>
        <position position="157"/>
    </location>
    <ligand>
        <name>FMN</name>
        <dbReference type="ChEBI" id="CHEBI:58210"/>
    </ligand>
</feature>
<evidence type="ECO:0000256" key="1">
    <source>
        <dbReference type="ARBA" id="ARBA00001917"/>
    </source>
</evidence>
<proteinExistence type="inferred from homology"/>
<dbReference type="PANTHER" id="PTHR10578:SF107">
    <property type="entry name" value="2-HYDROXYACID OXIDASE 1"/>
    <property type="match status" value="1"/>
</dbReference>
<dbReference type="Proteomes" id="UP000195787">
    <property type="component" value="Unassembled WGS sequence"/>
</dbReference>
<dbReference type="InterPro" id="IPR012133">
    <property type="entry name" value="Alpha-hydoxy_acid_DH_FMN"/>
</dbReference>
<comment type="cofactor">
    <cofactor evidence="1">
        <name>FMN</name>
        <dbReference type="ChEBI" id="CHEBI:58210"/>
    </cofactor>
</comment>
<evidence type="ECO:0000256" key="4">
    <source>
        <dbReference type="ARBA" id="ARBA00023002"/>
    </source>
</evidence>
<dbReference type="OrthoDB" id="9770452at2"/>
<feature type="binding site" evidence="7">
    <location>
        <position position="185"/>
    </location>
    <ligand>
        <name>FMN</name>
        <dbReference type="ChEBI" id="CHEBI:58210"/>
    </ligand>
</feature>
<dbReference type="GO" id="GO:0004460">
    <property type="term" value="F:L-lactate dehydrogenase (cytochrome) activity"/>
    <property type="evidence" value="ECO:0007669"/>
    <property type="project" value="UniProtKB-EC"/>
</dbReference>
<dbReference type="EC" id="1.1.2.3" evidence="9"/>
<keyword evidence="3 7" id="KW-0288">FMN</keyword>
<accession>A0A1R4F296</accession>
<feature type="binding site" evidence="7">
    <location>
        <position position="297"/>
    </location>
    <ligand>
        <name>FMN</name>
        <dbReference type="ChEBI" id="CHEBI:58210"/>
    </ligand>
</feature>
<dbReference type="InterPro" id="IPR013785">
    <property type="entry name" value="Aldolase_TIM"/>
</dbReference>
<dbReference type="Gene3D" id="3.20.20.70">
    <property type="entry name" value="Aldolase class I"/>
    <property type="match status" value="1"/>
</dbReference>
<dbReference type="PROSITE" id="PS00557">
    <property type="entry name" value="FMN_HYDROXY_ACID_DH_1"/>
    <property type="match status" value="1"/>
</dbReference>
<feature type="binding site" evidence="7">
    <location>
        <position position="53"/>
    </location>
    <ligand>
        <name>glyoxylate</name>
        <dbReference type="ChEBI" id="CHEBI:36655"/>
    </ligand>
</feature>
<dbReference type="SUPFAM" id="SSF51395">
    <property type="entry name" value="FMN-linked oxidoreductases"/>
    <property type="match status" value="1"/>
</dbReference>
<comment type="similarity">
    <text evidence="5">Belongs to the FMN-dependent alpha-hydroxy acid dehydrogenase family.</text>
</comment>
<keyword evidence="4 9" id="KW-0560">Oxidoreductase</keyword>
<reference evidence="9 10" key="1">
    <citation type="submission" date="2017-02" db="EMBL/GenBank/DDBJ databases">
        <authorList>
            <person name="Peterson S.W."/>
        </authorList>
    </citation>
    <scope>NUCLEOTIDE SEQUENCE [LARGE SCALE GENOMIC DNA]</scope>
    <source>
        <strain evidence="9 10">LMG 22410</strain>
    </source>
</reference>
<dbReference type="InterPro" id="IPR037396">
    <property type="entry name" value="FMN_HAD"/>
</dbReference>
<dbReference type="EMBL" id="FUHU01000010">
    <property type="protein sequence ID" value="SJM49943.1"/>
    <property type="molecule type" value="Genomic_DNA"/>
</dbReference>
<feature type="binding site" evidence="7">
    <location>
        <position position="302"/>
    </location>
    <ligand>
        <name>glyoxylate</name>
        <dbReference type="ChEBI" id="CHEBI:36655"/>
    </ligand>
</feature>
<dbReference type="PANTHER" id="PTHR10578">
    <property type="entry name" value="S -2-HYDROXY-ACID OXIDASE-RELATED"/>
    <property type="match status" value="1"/>
</dbReference>
<evidence type="ECO:0000256" key="6">
    <source>
        <dbReference type="PIRSR" id="PIRSR000138-1"/>
    </source>
</evidence>
<name>A0A1R4F296_9MICO</name>
<dbReference type="InterPro" id="IPR008259">
    <property type="entry name" value="FMN_hydac_DH_AS"/>
</dbReference>
<feature type="binding site" evidence="7">
    <location>
        <position position="299"/>
    </location>
    <ligand>
        <name>glyoxylate</name>
        <dbReference type="ChEBI" id="CHEBI:36655"/>
    </ligand>
</feature>
<feature type="domain" description="FMN hydroxy acid dehydrogenase" evidence="8">
    <location>
        <begin position="27"/>
        <end position="404"/>
    </location>
</feature>
<gene>
    <name evidence="9" type="ORF">CZ674_02195</name>
</gene>
<evidence type="ECO:0000256" key="3">
    <source>
        <dbReference type="ARBA" id="ARBA00022643"/>
    </source>
</evidence>
<protein>
    <submittedName>
        <fullName evidence="9">L-lactate dehydrogenase</fullName>
        <ecNumber evidence="9">1.1.2.3</ecNumber>
    </submittedName>
</protein>
<evidence type="ECO:0000259" key="8">
    <source>
        <dbReference type="PROSITE" id="PS51349"/>
    </source>
</evidence>
<feature type="binding site" evidence="7">
    <location>
        <position position="194"/>
    </location>
    <ligand>
        <name>glyoxylate</name>
        <dbReference type="ChEBI" id="CHEBI:36655"/>
    </ligand>
</feature>
<feature type="binding site" evidence="7">
    <location>
        <begin position="106"/>
        <end position="108"/>
    </location>
    <ligand>
        <name>FMN</name>
        <dbReference type="ChEBI" id="CHEBI:58210"/>
    </ligand>
</feature>
<evidence type="ECO:0000313" key="10">
    <source>
        <dbReference type="Proteomes" id="UP000195787"/>
    </source>
</evidence>
<keyword evidence="10" id="KW-1185">Reference proteome</keyword>
<keyword evidence="2 7" id="KW-0285">Flavoprotein</keyword>
<evidence type="ECO:0000313" key="9">
    <source>
        <dbReference type="EMBL" id="SJM49943.1"/>
    </source>
</evidence>
<dbReference type="CDD" id="cd02809">
    <property type="entry name" value="alpha_hydroxyacid_oxid_FMN"/>
    <property type="match status" value="1"/>
</dbReference>
<dbReference type="FunFam" id="3.20.20.70:FF:000029">
    <property type="entry name" value="L-lactate dehydrogenase"/>
    <property type="match status" value="1"/>
</dbReference>
<feature type="binding site" evidence="7">
    <location>
        <position position="275"/>
    </location>
    <ligand>
        <name>FMN</name>
        <dbReference type="ChEBI" id="CHEBI:58210"/>
    </ligand>
</feature>
<dbReference type="InterPro" id="IPR000262">
    <property type="entry name" value="FMN-dep_DH"/>
</dbReference>
<sequence length="422" mass="46720">MKRQLPDIETLRSFMKFSNPLQNPAEARLEKAQTIWDLRKIAKKRTPKGPFDYTDGAAEGEVGLRRAYDAFRDVEFHPSVLKDVTNVDTGWDVLGKRVSQPFGIAPTGFTRLMHAAGERAGAAAASAFGVPFALSTLGTTGPEEVRKAAPDARLWFQLYMMRERHRSYELVERAQQQGFDTLLVTVDTPVAGARHRDKRNGMAFPPQLTLKTVLDAAPRPEWWINFLTTEPLEFAAVRNWDGTVGELLDTMFDPSITFDDLAEIRSLWKGKFVVKGVQSVDDARRLADFGVDAVQLSNHGGRQLDRAPVPFRLLPEVVREVGSDLEVHVDTGIMSGADIVAAVAHGARYTQIGRAYLYGLMAGGRAGVNRTLAILSDEVARVMRLLGVASLDELEPRHVTMLDDLRVRNLSQIRDGEAGTAQ</sequence>
<evidence type="ECO:0000256" key="2">
    <source>
        <dbReference type="ARBA" id="ARBA00022630"/>
    </source>
</evidence>
<feature type="active site" description="Proton acceptor" evidence="6">
    <location>
        <position position="299"/>
    </location>
</feature>